<keyword evidence="3" id="KW-1185">Reference proteome</keyword>
<dbReference type="OrthoDB" id="2438083at2759"/>
<evidence type="ECO:0000256" key="1">
    <source>
        <dbReference type="SAM" id="MobiDB-lite"/>
    </source>
</evidence>
<protein>
    <submittedName>
        <fullName evidence="2">6782_t:CDS:1</fullName>
    </submittedName>
</protein>
<feature type="non-terminal residue" evidence="2">
    <location>
        <position position="62"/>
    </location>
</feature>
<dbReference type="EMBL" id="CAMKVN010014724">
    <property type="protein sequence ID" value="CAI2196687.1"/>
    <property type="molecule type" value="Genomic_DNA"/>
</dbReference>
<dbReference type="AlphaFoldDB" id="A0A9W4WYY9"/>
<feature type="region of interest" description="Disordered" evidence="1">
    <location>
        <begin position="1"/>
        <end position="20"/>
    </location>
</feature>
<proteinExistence type="predicted"/>
<reference evidence="2" key="1">
    <citation type="submission" date="2022-08" db="EMBL/GenBank/DDBJ databases">
        <authorList>
            <person name="Kallberg Y."/>
            <person name="Tangrot J."/>
            <person name="Rosling A."/>
        </authorList>
    </citation>
    <scope>NUCLEOTIDE SEQUENCE</scope>
    <source>
        <strain evidence="2">Wild A</strain>
    </source>
</reference>
<organism evidence="2 3">
    <name type="scientific">Funneliformis geosporum</name>
    <dbReference type="NCBI Taxonomy" id="1117311"/>
    <lineage>
        <taxon>Eukaryota</taxon>
        <taxon>Fungi</taxon>
        <taxon>Fungi incertae sedis</taxon>
        <taxon>Mucoromycota</taxon>
        <taxon>Glomeromycotina</taxon>
        <taxon>Glomeromycetes</taxon>
        <taxon>Glomerales</taxon>
        <taxon>Glomeraceae</taxon>
        <taxon>Funneliformis</taxon>
    </lineage>
</organism>
<comment type="caution">
    <text evidence="2">The sequence shown here is derived from an EMBL/GenBank/DDBJ whole genome shotgun (WGS) entry which is preliminary data.</text>
</comment>
<dbReference type="Proteomes" id="UP001153678">
    <property type="component" value="Unassembled WGS sequence"/>
</dbReference>
<name>A0A9W4WYY9_9GLOM</name>
<accession>A0A9W4WYY9</accession>
<evidence type="ECO:0000313" key="3">
    <source>
        <dbReference type="Proteomes" id="UP001153678"/>
    </source>
</evidence>
<sequence>MEMSDNNETSTSKKLKSTNTGHELDKEHYVATCLACDQTFQPEKTGIMEKHIINCSKVDHSI</sequence>
<evidence type="ECO:0000313" key="2">
    <source>
        <dbReference type="EMBL" id="CAI2196687.1"/>
    </source>
</evidence>
<gene>
    <name evidence="2" type="ORF">FWILDA_LOCUS17703</name>
</gene>